<dbReference type="Gene3D" id="3.40.50.720">
    <property type="entry name" value="NAD(P)-binding Rossmann-like Domain"/>
    <property type="match status" value="1"/>
</dbReference>
<dbReference type="InterPro" id="IPR036291">
    <property type="entry name" value="NAD(P)-bd_dom_sf"/>
</dbReference>
<accession>A0A6S9W5Z1</accession>
<dbReference type="Gene3D" id="3.90.25.10">
    <property type="entry name" value="UDP-galactose 4-epimerase, domain 1"/>
    <property type="match status" value="1"/>
</dbReference>
<evidence type="ECO:0000313" key="4">
    <source>
        <dbReference type="EMBL" id="CAE0764828.1"/>
    </source>
</evidence>
<organism evidence="4">
    <name type="scientific">Chrysotila carterae</name>
    <name type="common">Marine alga</name>
    <name type="synonym">Syracosphaera carterae</name>
    <dbReference type="NCBI Taxonomy" id="13221"/>
    <lineage>
        <taxon>Eukaryota</taxon>
        <taxon>Haptista</taxon>
        <taxon>Haptophyta</taxon>
        <taxon>Prymnesiophyceae</taxon>
        <taxon>Isochrysidales</taxon>
        <taxon>Isochrysidaceae</taxon>
        <taxon>Chrysotila</taxon>
    </lineage>
</organism>
<sequence length="346" mass="37835">MQLLITGGLGFLGIQTARQFLKCGRAWSPSLRAPAPLTQLTLFDKHIPTEPMPVDVIHDPRVRIRSGLITDAEVIEELVEESELAVIHLASMVSGDSETSPFKAWEVNVDAQRVLLDTLHRVSPRARFVFTSSTATFGPVAPRAPPPGDFTKQQPRNTYGFHKVVCEMMLNDYSRQGLIDGRGLRLPVVVVRPGAPNKALTTCWSSVVRDPLSNKDVSIPVPADSRMPVASYQIVVRALEQMMNTVSSEELGFDKMLTLPAVSASPRELYDAAARLAAERDLPIGKLHEELDPVATRVVQGMGSQVDGDRALGLGILQDESVDSIVRSYADDFVFGGVELEDIEVI</sequence>
<dbReference type="SUPFAM" id="SSF51735">
    <property type="entry name" value="NAD(P)-binding Rossmann-fold domains"/>
    <property type="match status" value="1"/>
</dbReference>
<evidence type="ECO:0000259" key="3">
    <source>
        <dbReference type="Pfam" id="PF01370"/>
    </source>
</evidence>
<dbReference type="PANTHER" id="PTHR43103">
    <property type="entry name" value="NUCLEOSIDE-DIPHOSPHATE-SUGAR EPIMERASE"/>
    <property type="match status" value="1"/>
</dbReference>
<protein>
    <recommendedName>
        <fullName evidence="3">NAD-dependent epimerase/dehydratase domain-containing protein</fullName>
    </recommendedName>
</protein>
<evidence type="ECO:0000256" key="2">
    <source>
        <dbReference type="ARBA" id="ARBA00023277"/>
    </source>
</evidence>
<dbReference type="EMBL" id="HBIZ01027495">
    <property type="protein sequence ID" value="CAE0764828.1"/>
    <property type="molecule type" value="Transcribed_RNA"/>
</dbReference>
<gene>
    <name evidence="4" type="ORF">PCAR00345_LOCUS17440</name>
    <name evidence="5" type="ORF">PCAR00345_LOCUS17446</name>
</gene>
<dbReference type="AlphaFoldDB" id="A0A6S9W5Z1"/>
<feature type="domain" description="NAD-dependent epimerase/dehydratase" evidence="3">
    <location>
        <begin position="4"/>
        <end position="244"/>
    </location>
</feature>
<reference evidence="4" key="1">
    <citation type="submission" date="2021-01" db="EMBL/GenBank/DDBJ databases">
        <authorList>
            <person name="Corre E."/>
            <person name="Pelletier E."/>
            <person name="Niang G."/>
            <person name="Scheremetjew M."/>
            <person name="Finn R."/>
            <person name="Kale V."/>
            <person name="Holt S."/>
            <person name="Cochrane G."/>
            <person name="Meng A."/>
            <person name="Brown T."/>
            <person name="Cohen L."/>
        </authorList>
    </citation>
    <scope>NUCLEOTIDE SEQUENCE</scope>
    <source>
        <strain evidence="4">CCMP645</strain>
    </source>
</reference>
<keyword evidence="1" id="KW-0521">NADP</keyword>
<dbReference type="InterPro" id="IPR001509">
    <property type="entry name" value="Epimerase_deHydtase"/>
</dbReference>
<evidence type="ECO:0000313" key="5">
    <source>
        <dbReference type="EMBL" id="CAE0764834.1"/>
    </source>
</evidence>
<name>A0A6S9W5Z1_CHRCT</name>
<proteinExistence type="predicted"/>
<dbReference type="Pfam" id="PF01370">
    <property type="entry name" value="Epimerase"/>
    <property type="match status" value="1"/>
</dbReference>
<dbReference type="EMBL" id="HBIZ01027501">
    <property type="protein sequence ID" value="CAE0764834.1"/>
    <property type="molecule type" value="Transcribed_RNA"/>
</dbReference>
<evidence type="ECO:0000256" key="1">
    <source>
        <dbReference type="ARBA" id="ARBA00022857"/>
    </source>
</evidence>
<dbReference type="PANTHER" id="PTHR43103:SF3">
    <property type="entry name" value="ADP-L-GLYCERO-D-MANNO-HEPTOSE-6-EPIMERASE"/>
    <property type="match status" value="1"/>
</dbReference>
<keyword evidence="2" id="KW-0119">Carbohydrate metabolism</keyword>